<dbReference type="Gene3D" id="1.25.10.10">
    <property type="entry name" value="Leucine-rich Repeat Variant"/>
    <property type="match status" value="1"/>
</dbReference>
<dbReference type="InterPro" id="IPR016024">
    <property type="entry name" value="ARM-type_fold"/>
</dbReference>
<dbReference type="Pfam" id="PF18944">
    <property type="entry name" value="DUF5691"/>
    <property type="match status" value="1"/>
</dbReference>
<keyword evidence="2" id="KW-1185">Reference proteome</keyword>
<organism evidence="1 2">
    <name type="scientific">Aureispira anguillae</name>
    <dbReference type="NCBI Taxonomy" id="2864201"/>
    <lineage>
        <taxon>Bacteria</taxon>
        <taxon>Pseudomonadati</taxon>
        <taxon>Bacteroidota</taxon>
        <taxon>Saprospiria</taxon>
        <taxon>Saprospirales</taxon>
        <taxon>Saprospiraceae</taxon>
        <taxon>Aureispira</taxon>
    </lineage>
</organism>
<dbReference type="RefSeq" id="WP_264792504.1">
    <property type="nucleotide sequence ID" value="NZ_AP026867.1"/>
</dbReference>
<dbReference type="Proteomes" id="UP001060919">
    <property type="component" value="Chromosome"/>
</dbReference>
<reference evidence="1" key="1">
    <citation type="submission" date="2022-09" db="EMBL/GenBank/DDBJ databases">
        <title>Aureispira anguillicida sp. nov., isolated from Leptocephalus of Japanese eel Anguilla japonica.</title>
        <authorList>
            <person name="Yuasa K."/>
            <person name="Mekata T."/>
            <person name="Ikunari K."/>
        </authorList>
    </citation>
    <scope>NUCLEOTIDE SEQUENCE</scope>
    <source>
        <strain evidence="1">EL160426</strain>
    </source>
</reference>
<dbReference type="InterPro" id="IPR043746">
    <property type="entry name" value="DUF5691"/>
</dbReference>
<dbReference type="InterPro" id="IPR011989">
    <property type="entry name" value="ARM-like"/>
</dbReference>
<name>A0A915YE22_9BACT</name>
<gene>
    <name evidence="1" type="ORF">AsAng_0020250</name>
</gene>
<evidence type="ECO:0000313" key="1">
    <source>
        <dbReference type="EMBL" id="BDS11313.1"/>
    </source>
</evidence>
<protein>
    <submittedName>
        <fullName evidence="1">DUF5691 domain-containing protein</fullName>
    </submittedName>
</protein>
<dbReference type="SUPFAM" id="SSF48371">
    <property type="entry name" value="ARM repeat"/>
    <property type="match status" value="1"/>
</dbReference>
<dbReference type="AlphaFoldDB" id="A0A915YE22"/>
<accession>A0A915YE22</accession>
<proteinExistence type="predicted"/>
<evidence type="ECO:0000313" key="2">
    <source>
        <dbReference type="Proteomes" id="UP001060919"/>
    </source>
</evidence>
<dbReference type="KEGG" id="aup:AsAng_0020250"/>
<sequence>MSTWQELVRQALIGNVSNKKIIPILLRQLEQYGLTLPQNQAPEKTLLKAAAIQNKLYTSAQILTVHSSKVPNAIAPEEELDYCNPQRKFQFQYILKHKYDDILLELLELLANRQLIVMPELLPELLDYGIQRNDLQPFICACIGQRGHWLAQQAQQWNYALKQAPTEAIFFYGNQEERVQYLIQIHQSNPEQAIELLQQVWDQEGFMTKANFIRALGQHLAPSDAPFLEFALQDKRQEVRSQAAKLLALLPNSKLVQRMQDLAQQLISYHPKKNILEVELPASCTNRMKIDGILPRQVFIKDHGPKANQLAQIIAKIPPQWWENLFYKNPQQLLLLSAKTEWKNVLVWGWAKAAKNFGATEWIIACHRFYLDTFFKHNWSNLSIDFLYQDLPNDLFNALANEYLKTDNRPTLSDDHPIVSFLLAEGQKWNESISKKVIQRIKNTIKQDTYVFHWSLKTVLKRAAFSISPNLYDTIKEGWPTQCHAWHSWQKEVDHMLSILKFRQEISQLED</sequence>
<dbReference type="EMBL" id="AP026867">
    <property type="protein sequence ID" value="BDS11313.1"/>
    <property type="molecule type" value="Genomic_DNA"/>
</dbReference>